<evidence type="ECO:0000256" key="1">
    <source>
        <dbReference type="ARBA" id="ARBA00003416"/>
    </source>
</evidence>
<feature type="coiled-coil region" evidence="5">
    <location>
        <begin position="197"/>
        <end position="224"/>
    </location>
</feature>
<accession>A0A410H1U5</accession>
<organism evidence="6 7">
    <name type="scientific">Hydrogenovibrio thermophilus</name>
    <dbReference type="NCBI Taxonomy" id="265883"/>
    <lineage>
        <taxon>Bacteria</taxon>
        <taxon>Pseudomonadati</taxon>
        <taxon>Pseudomonadota</taxon>
        <taxon>Gammaproteobacteria</taxon>
        <taxon>Thiotrichales</taxon>
        <taxon>Piscirickettsiaceae</taxon>
        <taxon>Hydrogenovibrio</taxon>
    </lineage>
</organism>
<keyword evidence="7" id="KW-1185">Reference proteome</keyword>
<evidence type="ECO:0000313" key="6">
    <source>
        <dbReference type="EMBL" id="QAB14877.1"/>
    </source>
</evidence>
<evidence type="ECO:0000313" key="7">
    <source>
        <dbReference type="Proteomes" id="UP000285478"/>
    </source>
</evidence>
<dbReference type="RefSeq" id="WP_128384527.1">
    <property type="nucleotide sequence ID" value="NZ_CP035033.1"/>
</dbReference>
<dbReference type="Pfam" id="PF02646">
    <property type="entry name" value="RmuC"/>
    <property type="match status" value="1"/>
</dbReference>
<dbReference type="Proteomes" id="UP000285478">
    <property type="component" value="Chromosome"/>
</dbReference>
<gene>
    <name evidence="6" type="ORF">EPV75_03890</name>
</gene>
<dbReference type="PANTHER" id="PTHR30563:SF0">
    <property type="entry name" value="DNA RECOMBINATION PROTEIN RMUC"/>
    <property type="match status" value="1"/>
</dbReference>
<dbReference type="InterPro" id="IPR003798">
    <property type="entry name" value="DNA_recombination_RmuC"/>
</dbReference>
<dbReference type="GO" id="GO:0006310">
    <property type="term" value="P:DNA recombination"/>
    <property type="evidence" value="ECO:0007669"/>
    <property type="project" value="UniProtKB-KW"/>
</dbReference>
<keyword evidence="3 5" id="KW-0175">Coiled coil</keyword>
<keyword evidence="4" id="KW-0233">DNA recombination</keyword>
<dbReference type="PANTHER" id="PTHR30563">
    <property type="entry name" value="DNA RECOMBINATION PROTEIN RMUC"/>
    <property type="match status" value="1"/>
</dbReference>
<protein>
    <submittedName>
        <fullName evidence="6">DNA recombination protein RmuC</fullName>
    </submittedName>
</protein>
<evidence type="ECO:0000256" key="3">
    <source>
        <dbReference type="ARBA" id="ARBA00023054"/>
    </source>
</evidence>
<dbReference type="AlphaFoldDB" id="A0A410H1U5"/>
<dbReference type="EMBL" id="CP035033">
    <property type="protein sequence ID" value="QAB14877.1"/>
    <property type="molecule type" value="Genomic_DNA"/>
</dbReference>
<feature type="coiled-coil region" evidence="5">
    <location>
        <begin position="47"/>
        <end position="158"/>
    </location>
</feature>
<evidence type="ECO:0000256" key="4">
    <source>
        <dbReference type="ARBA" id="ARBA00023172"/>
    </source>
</evidence>
<evidence type="ECO:0000256" key="5">
    <source>
        <dbReference type="SAM" id="Coils"/>
    </source>
</evidence>
<proteinExistence type="inferred from homology"/>
<comment type="function">
    <text evidence="1">Involved in DNA recombination.</text>
</comment>
<name>A0A410H1U5_9GAMM</name>
<comment type="similarity">
    <text evidence="2">Belongs to the RmuC family.</text>
</comment>
<evidence type="ECO:0000256" key="2">
    <source>
        <dbReference type="ARBA" id="ARBA00009840"/>
    </source>
</evidence>
<dbReference type="KEGG" id="htr:EPV75_03890"/>
<sequence>MTWSEFVEVLQANPWAWGLLVVSVGLAVMTVRLKRQRDAAQDKLPGLARLEEEADALQAQNQRLQAEMVDLQVMKGEANQQREQVAQLRQDLGVQQAQYEQLQQRYAHAQSELSGLKNRMEAERESHAEKLALLENAKQTLMQEFKVLSNEILDQKQQQMRQQSKETIGGLIQPVQTALNEFKQRIEAVHKEDLEGRASLTEQLRHLSELNRSMTQEAQNLTKALKGDQKMQGNWGEFILKKLLESSGLREGVEFETEKSFTEESGQRLRPDVVINLPDNKHVIIDSKVSLLSYEAALNADDEIEKQKHLKAHSASLTKHIQALSEKRYDHLSLLNAPDFVLMFIPIEGAYMMAIEQNPTIFENAFDKRVAVVTPTTLFTTLKTIEQLWRYERQSEHTVKLIRRAADVHDKFAGFVDTFEKIGKQLTTVQGSYDQARKQMMSGSGNLVRQAEMLKELAGKTKKEIPQHLLDEAEGVPLLSEETDKS</sequence>
<reference evidence="6 7" key="1">
    <citation type="journal article" date="2018" name="Environ. Microbiol.">
        <title>Genomes of ubiquitous marine and hypersaline Hydrogenovibrio, Thiomicrorhabdus and Thiomicrospira spp. encode a diversity of mechanisms to sustain chemolithoautotrophy in heterogeneous environments.</title>
        <authorList>
            <person name="Scott K.M."/>
            <person name="Williams J."/>
            <person name="Porter C.M.B."/>
            <person name="Russel S."/>
            <person name="Harmer T.L."/>
            <person name="Paul J.H."/>
            <person name="Antonen K.M."/>
            <person name="Bridges M.K."/>
            <person name="Camper G.J."/>
            <person name="Campla C.K."/>
            <person name="Casella L.G."/>
            <person name="Chase E."/>
            <person name="Conrad J.W."/>
            <person name="Cruz M.C."/>
            <person name="Dunlap D.S."/>
            <person name="Duran L."/>
            <person name="Fahsbender E.M."/>
            <person name="Goldsmith D.B."/>
            <person name="Keeley R.F."/>
            <person name="Kondoff M.R."/>
            <person name="Kussy B.I."/>
            <person name="Lane M.K."/>
            <person name="Lawler S."/>
            <person name="Leigh B.A."/>
            <person name="Lewis C."/>
            <person name="Lostal L.M."/>
            <person name="Marking D."/>
            <person name="Mancera P.A."/>
            <person name="McClenthan E.C."/>
            <person name="McIntyre E.A."/>
            <person name="Mine J.A."/>
            <person name="Modi S."/>
            <person name="Moore B.D."/>
            <person name="Morgan W.A."/>
            <person name="Nelson K.M."/>
            <person name="Nguyen K.N."/>
            <person name="Ogburn N."/>
            <person name="Parrino D.G."/>
            <person name="Pedapudi A.D."/>
            <person name="Pelham R.P."/>
            <person name="Preece A.M."/>
            <person name="Rampersad E.A."/>
            <person name="Richardson J.C."/>
            <person name="Rodgers C.M."/>
            <person name="Schaffer B.L."/>
            <person name="Sheridan N.E."/>
            <person name="Solone M.R."/>
            <person name="Staley Z.R."/>
            <person name="Tabuchi M."/>
            <person name="Waide R.J."/>
            <person name="Wanjugi P.W."/>
            <person name="Young S."/>
            <person name="Clum A."/>
            <person name="Daum C."/>
            <person name="Huntemann M."/>
            <person name="Ivanova N."/>
            <person name="Kyrpides N."/>
            <person name="Mikhailova N."/>
            <person name="Palaniappan K."/>
            <person name="Pillay M."/>
            <person name="Reddy T.B.K."/>
            <person name="Shapiro N."/>
            <person name="Stamatis D."/>
            <person name="Varghese N."/>
            <person name="Woyke T."/>
            <person name="Boden R."/>
            <person name="Freyermuth S.K."/>
            <person name="Kerfeld C.A."/>
        </authorList>
    </citation>
    <scope>NUCLEOTIDE SEQUENCE [LARGE SCALE GENOMIC DNA]</scope>
    <source>
        <strain evidence="6 7">JR-2</strain>
    </source>
</reference>